<dbReference type="InterPro" id="IPR014327">
    <property type="entry name" value="RNA_pol_sigma70_bacteroid"/>
</dbReference>
<dbReference type="Proteomes" id="UP000291117">
    <property type="component" value="Unassembled WGS sequence"/>
</dbReference>
<dbReference type="NCBIfam" id="TIGR02985">
    <property type="entry name" value="Sig70_bacteroi1"/>
    <property type="match status" value="1"/>
</dbReference>
<dbReference type="Gene3D" id="1.10.1740.10">
    <property type="match status" value="1"/>
</dbReference>
<evidence type="ECO:0000313" key="7">
    <source>
        <dbReference type="EMBL" id="TCC96438.1"/>
    </source>
</evidence>
<dbReference type="NCBIfam" id="TIGR02937">
    <property type="entry name" value="sigma70-ECF"/>
    <property type="match status" value="1"/>
</dbReference>
<dbReference type="InterPro" id="IPR013325">
    <property type="entry name" value="RNA_pol_sigma_r2"/>
</dbReference>
<dbReference type="EMBL" id="SJSM01000005">
    <property type="protein sequence ID" value="TCC96438.1"/>
    <property type="molecule type" value="Genomic_DNA"/>
</dbReference>
<evidence type="ECO:0000256" key="4">
    <source>
        <dbReference type="ARBA" id="ARBA00023163"/>
    </source>
</evidence>
<evidence type="ECO:0000313" key="8">
    <source>
        <dbReference type="Proteomes" id="UP000291117"/>
    </source>
</evidence>
<dbReference type="OrthoDB" id="659569at2"/>
<dbReference type="GO" id="GO:0003677">
    <property type="term" value="F:DNA binding"/>
    <property type="evidence" value="ECO:0007669"/>
    <property type="project" value="InterPro"/>
</dbReference>
<evidence type="ECO:0000256" key="3">
    <source>
        <dbReference type="ARBA" id="ARBA00023082"/>
    </source>
</evidence>
<dbReference type="InterPro" id="IPR036388">
    <property type="entry name" value="WH-like_DNA-bd_sf"/>
</dbReference>
<evidence type="ECO:0000259" key="6">
    <source>
        <dbReference type="Pfam" id="PF08281"/>
    </source>
</evidence>
<organism evidence="7 8">
    <name type="scientific">Pedobacter hiemivivus</name>
    <dbReference type="NCBI Taxonomy" id="2530454"/>
    <lineage>
        <taxon>Bacteria</taxon>
        <taxon>Pseudomonadati</taxon>
        <taxon>Bacteroidota</taxon>
        <taxon>Sphingobacteriia</taxon>
        <taxon>Sphingobacteriales</taxon>
        <taxon>Sphingobacteriaceae</taxon>
        <taxon>Pedobacter</taxon>
    </lineage>
</organism>
<dbReference type="InterPro" id="IPR013249">
    <property type="entry name" value="RNA_pol_sigma70_r4_t2"/>
</dbReference>
<keyword evidence="2" id="KW-0805">Transcription regulation</keyword>
<gene>
    <name evidence="7" type="ORF">EZ444_10670</name>
</gene>
<dbReference type="InterPro" id="IPR014284">
    <property type="entry name" value="RNA_pol_sigma-70_dom"/>
</dbReference>
<dbReference type="AlphaFoldDB" id="A0A4R0N8F7"/>
<keyword evidence="8" id="KW-1185">Reference proteome</keyword>
<dbReference type="CDD" id="cd06171">
    <property type="entry name" value="Sigma70_r4"/>
    <property type="match status" value="1"/>
</dbReference>
<comment type="caution">
    <text evidence="7">The sequence shown here is derived from an EMBL/GenBank/DDBJ whole genome shotgun (WGS) entry which is preliminary data.</text>
</comment>
<proteinExistence type="inferred from homology"/>
<dbReference type="Gene3D" id="1.10.10.10">
    <property type="entry name" value="Winged helix-like DNA-binding domain superfamily/Winged helix DNA-binding domain"/>
    <property type="match status" value="1"/>
</dbReference>
<evidence type="ECO:0000259" key="5">
    <source>
        <dbReference type="Pfam" id="PF04542"/>
    </source>
</evidence>
<dbReference type="SUPFAM" id="SSF88946">
    <property type="entry name" value="Sigma2 domain of RNA polymerase sigma factors"/>
    <property type="match status" value="1"/>
</dbReference>
<dbReference type="InterPro" id="IPR013324">
    <property type="entry name" value="RNA_pol_sigma_r3/r4-like"/>
</dbReference>
<dbReference type="InterPro" id="IPR007627">
    <property type="entry name" value="RNA_pol_sigma70_r2"/>
</dbReference>
<dbReference type="Pfam" id="PF08281">
    <property type="entry name" value="Sigma70_r4_2"/>
    <property type="match status" value="1"/>
</dbReference>
<dbReference type="PANTHER" id="PTHR43133">
    <property type="entry name" value="RNA POLYMERASE ECF-TYPE SIGMA FACTO"/>
    <property type="match status" value="1"/>
</dbReference>
<dbReference type="RefSeq" id="WP_131608735.1">
    <property type="nucleotide sequence ID" value="NZ_SJSM01000005.1"/>
</dbReference>
<name>A0A4R0N8F7_9SPHI</name>
<keyword evidence="3" id="KW-0731">Sigma factor</keyword>
<dbReference type="PANTHER" id="PTHR43133:SF46">
    <property type="entry name" value="RNA POLYMERASE SIGMA-70 FACTOR ECF SUBFAMILY"/>
    <property type="match status" value="1"/>
</dbReference>
<feature type="domain" description="RNA polymerase sigma-70 region 2" evidence="5">
    <location>
        <begin position="28"/>
        <end position="94"/>
    </location>
</feature>
<accession>A0A4R0N8F7</accession>
<evidence type="ECO:0000256" key="2">
    <source>
        <dbReference type="ARBA" id="ARBA00023015"/>
    </source>
</evidence>
<dbReference type="Pfam" id="PF04542">
    <property type="entry name" value="Sigma70_r2"/>
    <property type="match status" value="1"/>
</dbReference>
<sequence length="190" mass="22430">METKYESASDTELVCLLKSGNRSAYTEIYNRYKLILHTHAYKWMRDRDEAMDIIHELFTVLWDKRESIQFSTSLSGYLYVSLRNKIFNRVSRKKLESQYITSLQSFIDRGDCITDHLVREKELSNLIEKEIAALPQKMREVFELSRKSNLSHKEIADQLGLSDQTVRKHIQHALKILRTRLGLNLFLFTL</sequence>
<dbReference type="SUPFAM" id="SSF88659">
    <property type="entry name" value="Sigma3 and sigma4 domains of RNA polymerase sigma factors"/>
    <property type="match status" value="1"/>
</dbReference>
<protein>
    <submittedName>
        <fullName evidence="7">RNA polymerase sigma-70 factor</fullName>
    </submittedName>
</protein>
<dbReference type="InterPro" id="IPR039425">
    <property type="entry name" value="RNA_pol_sigma-70-like"/>
</dbReference>
<feature type="domain" description="RNA polymerase sigma factor 70 region 4 type 2" evidence="6">
    <location>
        <begin position="126"/>
        <end position="176"/>
    </location>
</feature>
<dbReference type="GO" id="GO:0006352">
    <property type="term" value="P:DNA-templated transcription initiation"/>
    <property type="evidence" value="ECO:0007669"/>
    <property type="project" value="InterPro"/>
</dbReference>
<evidence type="ECO:0000256" key="1">
    <source>
        <dbReference type="ARBA" id="ARBA00010641"/>
    </source>
</evidence>
<dbReference type="GO" id="GO:0016987">
    <property type="term" value="F:sigma factor activity"/>
    <property type="evidence" value="ECO:0007669"/>
    <property type="project" value="UniProtKB-KW"/>
</dbReference>
<comment type="similarity">
    <text evidence="1">Belongs to the sigma-70 factor family. ECF subfamily.</text>
</comment>
<reference evidence="7 8" key="1">
    <citation type="submission" date="2019-02" db="EMBL/GenBank/DDBJ databases">
        <title>Pedobacter sp. RP-3-8 sp. nov., isolated from Arctic soil.</title>
        <authorList>
            <person name="Dahal R.H."/>
        </authorList>
    </citation>
    <scope>NUCLEOTIDE SEQUENCE [LARGE SCALE GENOMIC DNA]</scope>
    <source>
        <strain evidence="7 8">RP-3-8</strain>
    </source>
</reference>
<keyword evidence="4" id="KW-0804">Transcription</keyword>